<reference evidence="2" key="1">
    <citation type="submission" date="2020-05" db="EMBL/GenBank/DDBJ databases">
        <title>WGS assembly of Panicum virgatum.</title>
        <authorList>
            <person name="Lovell J.T."/>
            <person name="Jenkins J."/>
            <person name="Shu S."/>
            <person name="Juenger T.E."/>
            <person name="Schmutz J."/>
        </authorList>
    </citation>
    <scope>NUCLEOTIDE SEQUENCE</scope>
    <source>
        <strain evidence="2">AP13</strain>
    </source>
</reference>
<dbReference type="AlphaFoldDB" id="A0A8T0PF11"/>
<evidence type="ECO:0000313" key="2">
    <source>
        <dbReference type="EMBL" id="KAG2559665.1"/>
    </source>
</evidence>
<dbReference type="EMBL" id="CM029051">
    <property type="protein sequence ID" value="KAG2559665.1"/>
    <property type="molecule type" value="Genomic_DNA"/>
</dbReference>
<keyword evidence="3" id="KW-1185">Reference proteome</keyword>
<gene>
    <name evidence="2" type="ORF">PVAP13_8KG022720</name>
</gene>
<dbReference type="Proteomes" id="UP000823388">
    <property type="component" value="Chromosome 8K"/>
</dbReference>
<organism evidence="2 3">
    <name type="scientific">Panicum virgatum</name>
    <name type="common">Blackwell switchgrass</name>
    <dbReference type="NCBI Taxonomy" id="38727"/>
    <lineage>
        <taxon>Eukaryota</taxon>
        <taxon>Viridiplantae</taxon>
        <taxon>Streptophyta</taxon>
        <taxon>Embryophyta</taxon>
        <taxon>Tracheophyta</taxon>
        <taxon>Spermatophyta</taxon>
        <taxon>Magnoliopsida</taxon>
        <taxon>Liliopsida</taxon>
        <taxon>Poales</taxon>
        <taxon>Poaceae</taxon>
        <taxon>PACMAD clade</taxon>
        <taxon>Panicoideae</taxon>
        <taxon>Panicodae</taxon>
        <taxon>Paniceae</taxon>
        <taxon>Panicinae</taxon>
        <taxon>Panicum</taxon>
        <taxon>Panicum sect. Hiantes</taxon>
    </lineage>
</organism>
<evidence type="ECO:0000256" key="1">
    <source>
        <dbReference type="SAM" id="MobiDB-lite"/>
    </source>
</evidence>
<protein>
    <submittedName>
        <fullName evidence="2">Uncharacterized protein</fullName>
    </submittedName>
</protein>
<comment type="caution">
    <text evidence="2">The sequence shown here is derived from an EMBL/GenBank/DDBJ whole genome shotgun (WGS) entry which is preliminary data.</text>
</comment>
<feature type="region of interest" description="Disordered" evidence="1">
    <location>
        <begin position="1"/>
        <end position="29"/>
    </location>
</feature>
<proteinExistence type="predicted"/>
<evidence type="ECO:0000313" key="3">
    <source>
        <dbReference type="Proteomes" id="UP000823388"/>
    </source>
</evidence>
<accession>A0A8T0PF11</accession>
<sequence>MARRTERVGDSGATGDQHGEPASGLRRPARLRCWATPSGGEARAGGWSRTRGAEVARDGVREPAGAPFFFPLSVMFFFFEGNTVSHVCLRSLGRAGRFHALGWGTR</sequence>
<name>A0A8T0PF11_PANVG</name>